<name>A0A6J5QVJ2_9CAUD</name>
<evidence type="ECO:0000313" key="2">
    <source>
        <dbReference type="EMBL" id="CAB4198919.1"/>
    </source>
</evidence>
<accession>A0A6J5QVJ2</accession>
<dbReference type="EMBL" id="LR797282">
    <property type="protein sequence ID" value="CAB4198919.1"/>
    <property type="molecule type" value="Genomic_DNA"/>
</dbReference>
<sequence>MLVRIMSTSTGDNGNPYSVAIVAMGPSRTDYINACVAASSRHAVADETWAINAMGGVIQHDRLICMDALPYFAKAGRDANPALAGFSDWLSKHAGPIYTQQVYEGFAGAVAYPLEDVLNDVGYAYFNNTVAYAIGLALLMKVRHLKLYGCDYTAGQHADGQTGRACVEYWLSVCVQRGMKITIAPSSTLCDQKSGRVLYGYSKPPVIRNVSGKIQVTL</sequence>
<proteinExistence type="predicted"/>
<organism evidence="1">
    <name type="scientific">uncultured Caudovirales phage</name>
    <dbReference type="NCBI Taxonomy" id="2100421"/>
    <lineage>
        <taxon>Viruses</taxon>
        <taxon>Duplodnaviria</taxon>
        <taxon>Heunggongvirae</taxon>
        <taxon>Uroviricota</taxon>
        <taxon>Caudoviricetes</taxon>
        <taxon>Peduoviridae</taxon>
        <taxon>Maltschvirus</taxon>
        <taxon>Maltschvirus maltsch</taxon>
    </lineage>
</organism>
<dbReference type="EMBL" id="LR797098">
    <property type="protein sequence ID" value="CAB4186616.1"/>
    <property type="molecule type" value="Genomic_DNA"/>
</dbReference>
<evidence type="ECO:0000313" key="1">
    <source>
        <dbReference type="EMBL" id="CAB4186616.1"/>
    </source>
</evidence>
<reference evidence="1" key="1">
    <citation type="submission" date="2020-05" db="EMBL/GenBank/DDBJ databases">
        <authorList>
            <person name="Chiriac C."/>
            <person name="Salcher M."/>
            <person name="Ghai R."/>
            <person name="Kavagutti S V."/>
        </authorList>
    </citation>
    <scope>NUCLEOTIDE SEQUENCE</scope>
</reference>
<evidence type="ECO:0000313" key="3">
    <source>
        <dbReference type="EMBL" id="CAB4218641.1"/>
    </source>
</evidence>
<gene>
    <name evidence="1" type="ORF">UFOVP1150_32</name>
    <name evidence="2" type="ORF">UFOVP1329_7</name>
    <name evidence="3" type="ORF">UFOVP1595_29</name>
</gene>
<protein>
    <submittedName>
        <fullName evidence="1">Uncharacterized protein</fullName>
    </submittedName>
</protein>
<dbReference type="EMBL" id="LR797464">
    <property type="protein sequence ID" value="CAB4218641.1"/>
    <property type="molecule type" value="Genomic_DNA"/>
</dbReference>